<dbReference type="PRINTS" id="PR00406">
    <property type="entry name" value="CYTB5RDTASE"/>
</dbReference>
<dbReference type="NCBIfam" id="TIGR02911">
    <property type="entry name" value="sulfite_red_B"/>
    <property type="match status" value="1"/>
</dbReference>
<dbReference type="InterPro" id="IPR014260">
    <property type="entry name" value="Sulphite_reductase_B"/>
</dbReference>
<feature type="binding site" evidence="1">
    <location>
        <position position="232"/>
    </location>
    <ligand>
        <name>[2Fe-2S] cluster</name>
        <dbReference type="ChEBI" id="CHEBI:190135"/>
    </ligand>
</feature>
<dbReference type="SUPFAM" id="SSF52343">
    <property type="entry name" value="Ferredoxin reductase-like, C-terminal NADP-linked domain"/>
    <property type="match status" value="1"/>
</dbReference>
<dbReference type="GO" id="GO:0016491">
    <property type="term" value="F:oxidoreductase activity"/>
    <property type="evidence" value="ECO:0007669"/>
    <property type="project" value="InterPro"/>
</dbReference>
<dbReference type="OrthoDB" id="9796486at2"/>
<reference evidence="3 4" key="1">
    <citation type="submission" date="2015-09" db="EMBL/GenBank/DDBJ databases">
        <authorList>
            <consortium name="Pathogen Informatics"/>
        </authorList>
    </citation>
    <scope>NUCLEOTIDE SEQUENCE [LARGE SCALE GENOMIC DNA]</scope>
    <source>
        <strain evidence="3 4">2789STDY5834856</strain>
    </source>
</reference>
<dbReference type="InterPro" id="IPR012165">
    <property type="entry name" value="Cyt_c3_hydrogenase_gsu"/>
</dbReference>
<dbReference type="InterPro" id="IPR039261">
    <property type="entry name" value="FNR_nucleotide-bd"/>
</dbReference>
<dbReference type="InterPro" id="IPR017938">
    <property type="entry name" value="Riboflavin_synthase-like_b-brl"/>
</dbReference>
<dbReference type="Proteomes" id="UP000095594">
    <property type="component" value="Unassembled WGS sequence"/>
</dbReference>
<feature type="domain" description="FAD-binding FR-type" evidence="2">
    <location>
        <begin position="3"/>
        <end position="97"/>
    </location>
</feature>
<dbReference type="Gene3D" id="3.40.50.80">
    <property type="entry name" value="Nucleotide-binding domain of ferredoxin-NADP reductase (FNR) module"/>
    <property type="match status" value="1"/>
</dbReference>
<dbReference type="Pfam" id="PF00175">
    <property type="entry name" value="NAD_binding_1"/>
    <property type="match status" value="1"/>
</dbReference>
<dbReference type="PROSITE" id="PS51384">
    <property type="entry name" value="FAD_FR"/>
    <property type="match status" value="1"/>
</dbReference>
<accession>A0A174HK94</accession>
<dbReference type="InterPro" id="IPR001433">
    <property type="entry name" value="OxRdtase_FAD/NAD-bd"/>
</dbReference>
<keyword evidence="1" id="KW-0411">Iron-sulfur</keyword>
<feature type="binding site" evidence="1">
    <location>
        <position position="240"/>
    </location>
    <ligand>
        <name>[2Fe-2S] cluster</name>
        <dbReference type="ChEBI" id="CHEBI:190135"/>
    </ligand>
</feature>
<feature type="binding site" evidence="1">
    <location>
        <position position="237"/>
    </location>
    <ligand>
        <name>[2Fe-2S] cluster</name>
        <dbReference type="ChEBI" id="CHEBI:190135"/>
    </ligand>
</feature>
<evidence type="ECO:0000256" key="1">
    <source>
        <dbReference type="PIRSR" id="PIRSR006816-2"/>
    </source>
</evidence>
<evidence type="ECO:0000259" key="2">
    <source>
        <dbReference type="PROSITE" id="PS51384"/>
    </source>
</evidence>
<evidence type="ECO:0000313" key="4">
    <source>
        <dbReference type="Proteomes" id="UP000095594"/>
    </source>
</evidence>
<evidence type="ECO:0000313" key="3">
    <source>
        <dbReference type="EMBL" id="CUO73389.1"/>
    </source>
</evidence>
<dbReference type="GO" id="GO:0051537">
    <property type="term" value="F:2 iron, 2 sulfur cluster binding"/>
    <property type="evidence" value="ECO:0007669"/>
    <property type="project" value="UniProtKB-KW"/>
</dbReference>
<dbReference type="Gene3D" id="2.40.30.10">
    <property type="entry name" value="Translation factors"/>
    <property type="match status" value="1"/>
</dbReference>
<dbReference type="Pfam" id="PF10418">
    <property type="entry name" value="DHODB_Fe-S_bind"/>
    <property type="match status" value="1"/>
</dbReference>
<dbReference type="InterPro" id="IPR050353">
    <property type="entry name" value="PyrK_electron_transfer"/>
</dbReference>
<name>A0A174HK94_9CLOT</name>
<feature type="binding site" evidence="1">
    <location>
        <position position="248"/>
    </location>
    <ligand>
        <name>[2Fe-2S] cluster</name>
        <dbReference type="ChEBI" id="CHEBI:190135"/>
    </ligand>
</feature>
<dbReference type="GO" id="GO:0006221">
    <property type="term" value="P:pyrimidine nucleotide biosynthetic process"/>
    <property type="evidence" value="ECO:0007669"/>
    <property type="project" value="InterPro"/>
</dbReference>
<dbReference type="PIRSF" id="PIRSF006816">
    <property type="entry name" value="Cyc3_hyd_g"/>
    <property type="match status" value="1"/>
</dbReference>
<protein>
    <submittedName>
        <fullName evidence="3">Anaerobic sulfite reductase subunit B</fullName>
    </submittedName>
</protein>
<dbReference type="GO" id="GO:0046872">
    <property type="term" value="F:metal ion binding"/>
    <property type="evidence" value="ECO:0007669"/>
    <property type="project" value="UniProtKB-KW"/>
</dbReference>
<comment type="cofactor">
    <cofactor evidence="1">
        <name>[2Fe-2S] cluster</name>
        <dbReference type="ChEBI" id="CHEBI:190135"/>
    </cofactor>
    <text evidence="1">Binds 1 [2Fe-2S] cluster per subunit.</text>
</comment>
<dbReference type="RefSeq" id="WP_055266458.1">
    <property type="nucleotide sequence ID" value="NZ_CABIXQ010000014.1"/>
</dbReference>
<dbReference type="GO" id="GO:0050660">
    <property type="term" value="F:flavin adenine dinucleotide binding"/>
    <property type="evidence" value="ECO:0007669"/>
    <property type="project" value="InterPro"/>
</dbReference>
<dbReference type="InterPro" id="IPR019480">
    <property type="entry name" value="Dihydroorotate_DH_Fe-S-bd"/>
</dbReference>
<dbReference type="PANTHER" id="PTHR43513:SF1">
    <property type="entry name" value="ANAEROBIC SULFITE REDUCTASE SUBUNIT B"/>
    <property type="match status" value="1"/>
</dbReference>
<sequence>MTNNIYKPFISEILDVIEHTSIEYTFRMAFTGDVKPGQFFEVSLPKYGEAPISVSGIGEGYVDLTIRRVGKVTDEIFKNYKGDKLFMRGPYGNGFDIDNYKGKEVVVVAGGTGLSPVRGIVEYFSRNPQDANGFTLISGFKSPEDVLFKADIEEWKKNLNVIITVDKAEEGYTGNTGLVTKYVAELKLKDLENVEVVVVGPPMMMKFTVLEFLKLGVKEENIWISQERKMCCGVGKCGHCKIDDTYICLDGPVFNYTKGKLLID</sequence>
<dbReference type="SUPFAM" id="SSF63380">
    <property type="entry name" value="Riboflavin synthase domain-like"/>
    <property type="match status" value="1"/>
</dbReference>
<keyword evidence="1" id="KW-0479">Metal-binding</keyword>
<proteinExistence type="predicted"/>
<dbReference type="InterPro" id="IPR017927">
    <property type="entry name" value="FAD-bd_FR_type"/>
</dbReference>
<keyword evidence="1" id="KW-0408">Iron</keyword>
<dbReference type="EMBL" id="CYZX01000014">
    <property type="protein sequence ID" value="CUO73389.1"/>
    <property type="molecule type" value="Genomic_DNA"/>
</dbReference>
<dbReference type="CDD" id="cd06221">
    <property type="entry name" value="sulfite_reductase_like"/>
    <property type="match status" value="1"/>
</dbReference>
<organism evidence="3 4">
    <name type="scientific">Clostridium disporicum</name>
    <dbReference type="NCBI Taxonomy" id="84024"/>
    <lineage>
        <taxon>Bacteria</taxon>
        <taxon>Bacillati</taxon>
        <taxon>Bacillota</taxon>
        <taxon>Clostridia</taxon>
        <taxon>Eubacteriales</taxon>
        <taxon>Clostridiaceae</taxon>
        <taxon>Clostridium</taxon>
    </lineage>
</organism>
<keyword evidence="1" id="KW-0001">2Fe-2S</keyword>
<dbReference type="AlphaFoldDB" id="A0A174HK94"/>
<dbReference type="PANTHER" id="PTHR43513">
    <property type="entry name" value="DIHYDROOROTATE DEHYDROGENASE B (NAD(+)), ELECTRON TRANSFER SUBUNIT"/>
    <property type="match status" value="1"/>
</dbReference>
<gene>
    <name evidence="3" type="primary">asrB</name>
    <name evidence="3" type="ORF">ERS852471_02156</name>
</gene>